<evidence type="ECO:0000313" key="2">
    <source>
        <dbReference type="EMBL" id="KUO40909.1"/>
    </source>
</evidence>
<dbReference type="CDD" id="cd04301">
    <property type="entry name" value="NAT_SF"/>
    <property type="match status" value="1"/>
</dbReference>
<name>A0A147JWN0_HADYE</name>
<dbReference type="InterPro" id="IPR000182">
    <property type="entry name" value="GNAT_dom"/>
</dbReference>
<gene>
    <name evidence="2" type="ORF">APZ16_05710</name>
</gene>
<dbReference type="InterPro" id="IPR016181">
    <property type="entry name" value="Acyl_CoA_acyltransferase"/>
</dbReference>
<dbReference type="SUPFAM" id="SSF55729">
    <property type="entry name" value="Acyl-CoA N-acyltransferases (Nat)"/>
    <property type="match status" value="1"/>
</dbReference>
<evidence type="ECO:0000313" key="3">
    <source>
        <dbReference type="Proteomes" id="UP000074294"/>
    </source>
</evidence>
<dbReference type="AlphaFoldDB" id="A0A147JWN0"/>
<accession>A0A147JWN0</accession>
<dbReference type="PROSITE" id="PS51186">
    <property type="entry name" value="GNAT"/>
    <property type="match status" value="1"/>
</dbReference>
<sequence length="146" mass="17578">MKITRYRKRDFAQVIPLLREGTRGWGRAWREEILRAYRLQQGEAYLVRENGRVLGTILLRREVRALVIYFLAVTERERGKHLGSSLVNFAEKLARREGRILRVDVAREFRQNVNFYLRLGFQRCGRVRNFYLYGDEQIFLCKRPKR</sequence>
<dbReference type="Gene3D" id="3.40.630.30">
    <property type="match status" value="1"/>
</dbReference>
<feature type="domain" description="N-acetyltransferase" evidence="1">
    <location>
        <begin position="1"/>
        <end position="144"/>
    </location>
</feature>
<reference evidence="2 3" key="1">
    <citation type="journal article" date="2016" name="Nat. Microbiol.">
        <title>Genomic inference of the metabolism of cosmopolitan subsurface Archaea, Hadesarchaea.</title>
        <authorList>
            <person name="Baker B.J."/>
            <person name="Saw J.H."/>
            <person name="Lind A.E."/>
            <person name="Lazar C.S."/>
            <person name="Hinrichs K.-U."/>
            <person name="Teske A.P."/>
            <person name="Ettema T.J."/>
        </authorList>
    </citation>
    <scope>NUCLEOTIDE SEQUENCE [LARGE SCALE GENOMIC DNA]</scope>
</reference>
<organism evidence="2 3">
    <name type="scientific">Hadarchaeum yellowstonense</name>
    <dbReference type="NCBI Taxonomy" id="1776334"/>
    <lineage>
        <taxon>Archaea</taxon>
        <taxon>Methanobacteriati</taxon>
        <taxon>Candidatus Hadarchaeota</taxon>
        <taxon>Candidatus Hadarchaeia</taxon>
        <taxon>Candidatus Hadarchaeales</taxon>
        <taxon>Candidatus Hadarchaeaceae</taxon>
        <taxon>Candidatus Hadarchaeum</taxon>
    </lineage>
</organism>
<dbReference type="GO" id="GO:0016747">
    <property type="term" value="F:acyltransferase activity, transferring groups other than amino-acyl groups"/>
    <property type="evidence" value="ECO:0007669"/>
    <property type="project" value="InterPro"/>
</dbReference>
<evidence type="ECO:0000259" key="1">
    <source>
        <dbReference type="PROSITE" id="PS51186"/>
    </source>
</evidence>
<protein>
    <recommendedName>
        <fullName evidence="1">N-acetyltransferase domain-containing protein</fullName>
    </recommendedName>
</protein>
<dbReference type="EMBL" id="LQMQ01000032">
    <property type="protein sequence ID" value="KUO40909.1"/>
    <property type="molecule type" value="Genomic_DNA"/>
</dbReference>
<comment type="caution">
    <text evidence="2">The sequence shown here is derived from an EMBL/GenBank/DDBJ whole genome shotgun (WGS) entry which is preliminary data.</text>
</comment>
<dbReference type="Pfam" id="PF00583">
    <property type="entry name" value="Acetyltransf_1"/>
    <property type="match status" value="1"/>
</dbReference>
<dbReference type="Proteomes" id="UP000074294">
    <property type="component" value="Unassembled WGS sequence"/>
</dbReference>
<proteinExistence type="predicted"/>